<dbReference type="EMBL" id="JBHRZH010000006">
    <property type="protein sequence ID" value="MFC3760589.1"/>
    <property type="molecule type" value="Genomic_DNA"/>
</dbReference>
<keyword evidence="2" id="KW-1185">Reference proteome</keyword>
<sequence>MKRRLELTVPGTPEEVWDAIATTEGQSAWAFPAEIGEHEVSIHRSPFGPDVTGPVTASERPRRFAYEEPGSSDVPVLAVEFLVEARDHGTCVVRVVTAFADAGEEWEELLDGVTEGWRMSLLILRAYLTHFAGRSSTTVEATVDTGRSDRTAVAAALFGELGLAGLAAGDAFRTSPSAPPLAGTVEYASPGYVLLRVDDPHPALYAISAFPMATPTVSLNVVGHLYDGAEAGVAERWQQWLSLAGGPVQPSGAG</sequence>
<proteinExistence type="predicted"/>
<reference evidence="2" key="1">
    <citation type="journal article" date="2019" name="Int. J. Syst. Evol. Microbiol.">
        <title>The Global Catalogue of Microorganisms (GCM) 10K type strain sequencing project: providing services to taxonomists for standard genome sequencing and annotation.</title>
        <authorList>
            <consortium name="The Broad Institute Genomics Platform"/>
            <consortium name="The Broad Institute Genome Sequencing Center for Infectious Disease"/>
            <person name="Wu L."/>
            <person name="Ma J."/>
        </authorList>
    </citation>
    <scope>NUCLEOTIDE SEQUENCE [LARGE SCALE GENOMIC DNA]</scope>
    <source>
        <strain evidence="2">CGMCC 4.7241</strain>
    </source>
</reference>
<gene>
    <name evidence="1" type="ORF">ACFOUW_07045</name>
</gene>
<protein>
    <submittedName>
        <fullName evidence="1">SRPBCC domain-containing protein</fullName>
    </submittedName>
</protein>
<dbReference type="Gene3D" id="3.30.530.20">
    <property type="match status" value="1"/>
</dbReference>
<name>A0ABV7Y882_9ACTN</name>
<dbReference type="Proteomes" id="UP001595699">
    <property type="component" value="Unassembled WGS sequence"/>
</dbReference>
<evidence type="ECO:0000313" key="2">
    <source>
        <dbReference type="Proteomes" id="UP001595699"/>
    </source>
</evidence>
<comment type="caution">
    <text evidence="1">The sequence shown here is derived from an EMBL/GenBank/DDBJ whole genome shotgun (WGS) entry which is preliminary data.</text>
</comment>
<accession>A0ABV7Y882</accession>
<dbReference type="InterPro" id="IPR023393">
    <property type="entry name" value="START-like_dom_sf"/>
</dbReference>
<evidence type="ECO:0000313" key="1">
    <source>
        <dbReference type="EMBL" id="MFC3760589.1"/>
    </source>
</evidence>
<dbReference type="SUPFAM" id="SSF55961">
    <property type="entry name" value="Bet v1-like"/>
    <property type="match status" value="1"/>
</dbReference>
<dbReference type="RefSeq" id="WP_205116788.1">
    <property type="nucleotide sequence ID" value="NZ_JAFBCM010000001.1"/>
</dbReference>
<dbReference type="CDD" id="cd07814">
    <property type="entry name" value="SRPBCC_CalC_Aha1-like"/>
    <property type="match status" value="1"/>
</dbReference>
<organism evidence="1 2">
    <name type="scientific">Tenggerimyces flavus</name>
    <dbReference type="NCBI Taxonomy" id="1708749"/>
    <lineage>
        <taxon>Bacteria</taxon>
        <taxon>Bacillati</taxon>
        <taxon>Actinomycetota</taxon>
        <taxon>Actinomycetes</taxon>
        <taxon>Propionibacteriales</taxon>
        <taxon>Nocardioidaceae</taxon>
        <taxon>Tenggerimyces</taxon>
    </lineage>
</organism>